<feature type="transmembrane region" description="Helical" evidence="1">
    <location>
        <begin position="62"/>
        <end position="83"/>
    </location>
</feature>
<feature type="transmembrane region" description="Helical" evidence="1">
    <location>
        <begin position="153"/>
        <end position="170"/>
    </location>
</feature>
<accession>A0A7N0VJ71</accession>
<protein>
    <recommendedName>
        <fullName evidence="4">Gustatory receptor</fullName>
    </recommendedName>
</protein>
<dbReference type="Pfam" id="PF12056">
    <property type="entry name" value="DUF3537"/>
    <property type="match status" value="1"/>
</dbReference>
<keyword evidence="1" id="KW-0812">Transmembrane</keyword>
<keyword evidence="1" id="KW-1133">Transmembrane helix</keyword>
<reference evidence="2" key="1">
    <citation type="submission" date="2021-01" db="UniProtKB">
        <authorList>
            <consortium name="EnsemblPlants"/>
        </authorList>
    </citation>
    <scope>IDENTIFICATION</scope>
</reference>
<evidence type="ECO:0000313" key="3">
    <source>
        <dbReference type="Proteomes" id="UP000594263"/>
    </source>
</evidence>
<dbReference type="Gramene" id="Kaladp0867s0029.1.v1.1">
    <property type="protein sequence ID" value="Kaladp0867s0029.1.v1.1"/>
    <property type="gene ID" value="Kaladp0867s0029.v1.1"/>
</dbReference>
<evidence type="ECO:0000313" key="2">
    <source>
        <dbReference type="EnsemblPlants" id="Kaladp0867s0029.1.v1.1"/>
    </source>
</evidence>
<name>A0A7N0VJ71_KALFE</name>
<dbReference type="EnsemblPlants" id="Kaladp0867s0029.1.v1.1">
    <property type="protein sequence ID" value="Kaladp0867s0029.1.v1.1"/>
    <property type="gene ID" value="Kaladp0867s0029.v1.1"/>
</dbReference>
<evidence type="ECO:0008006" key="4">
    <source>
        <dbReference type="Google" id="ProtNLM"/>
    </source>
</evidence>
<feature type="transmembrane region" description="Helical" evidence="1">
    <location>
        <begin position="190"/>
        <end position="215"/>
    </location>
</feature>
<dbReference type="PANTHER" id="PTHR31963">
    <property type="entry name" value="RAS GUANINE NUCLEOTIDE EXCHANGE FACTOR K"/>
    <property type="match status" value="1"/>
</dbReference>
<organism evidence="2 3">
    <name type="scientific">Kalanchoe fedtschenkoi</name>
    <name type="common">Lavender scallops</name>
    <name type="synonym">South American air plant</name>
    <dbReference type="NCBI Taxonomy" id="63787"/>
    <lineage>
        <taxon>Eukaryota</taxon>
        <taxon>Viridiplantae</taxon>
        <taxon>Streptophyta</taxon>
        <taxon>Embryophyta</taxon>
        <taxon>Tracheophyta</taxon>
        <taxon>Spermatophyta</taxon>
        <taxon>Magnoliopsida</taxon>
        <taxon>eudicotyledons</taxon>
        <taxon>Gunneridae</taxon>
        <taxon>Pentapetalae</taxon>
        <taxon>Saxifragales</taxon>
        <taxon>Crassulaceae</taxon>
        <taxon>Kalanchoe</taxon>
    </lineage>
</organism>
<dbReference type="InterPro" id="IPR021924">
    <property type="entry name" value="DUF3537"/>
</dbReference>
<dbReference type="OMA" id="HRAQGIG"/>
<evidence type="ECO:0000256" key="1">
    <source>
        <dbReference type="SAM" id="Phobius"/>
    </source>
</evidence>
<feature type="transmembrane region" description="Helical" evidence="1">
    <location>
        <begin position="257"/>
        <end position="274"/>
    </location>
</feature>
<dbReference type="AlphaFoldDB" id="A0A7N0VJ71"/>
<sequence>MVLVMADVVEADSLNQVPLLLPIKDAEKVEDEEEADAVGDTLKWLELFLSILGFKQSSGWSLVLWWSVFSLVGVVVPVLILLLTECSGDCERYQINKFELDIMASQACLAAVSLLCLSHNLRKYGIRKFLFVDRCNGHMVRFRDDYIHKILKSVRLLTIWVLLCFFLKTGREILRLLNVHHESWWVSLSILFGLVGSWTYTCIVYLSACVVFHLVCNLQITHFDDYVRLLEREGDVLVLIEDHTRLRYYLSKISHRFRIFLVLEFVVVSASQIVTLFQTTASSGKITIINGGDFAISSLVQVVGVILCLNGAAKISHRAQGLAAVASRWHSLATCRGSADGLSQIRSTNSAGNVEATITFNSFQSEYSESDLESLEFCGIPSNTQFPSHMSSYHRRQSFVLYLQNNPGGITIYGWTVDRGLITTIFCIELTLVTFVLGKTVVFTA</sequence>
<keyword evidence="3" id="KW-1185">Reference proteome</keyword>
<feature type="transmembrane region" description="Helical" evidence="1">
    <location>
        <begin position="294"/>
        <end position="313"/>
    </location>
</feature>
<keyword evidence="1" id="KW-0472">Membrane</keyword>
<dbReference type="PANTHER" id="PTHR31963:SF2">
    <property type="entry name" value="ZINC FINGER CONSTANS-LIKE PROTEIN (DUF3537)"/>
    <property type="match status" value="1"/>
</dbReference>
<proteinExistence type="predicted"/>
<dbReference type="Proteomes" id="UP000594263">
    <property type="component" value="Unplaced"/>
</dbReference>